<keyword evidence="10" id="KW-1185">Reference proteome</keyword>
<evidence type="ECO:0000256" key="3">
    <source>
        <dbReference type="ARBA" id="ARBA00022737"/>
    </source>
</evidence>
<dbReference type="Gene3D" id="3.30.40.10">
    <property type="entry name" value="Zinc/RING finger domain, C3HC4 (zinc finger)"/>
    <property type="match status" value="1"/>
</dbReference>
<dbReference type="OMA" id="CWRQMSN"/>
<dbReference type="Proteomes" id="UP000002009">
    <property type="component" value="Chromosome 1"/>
</dbReference>
<dbReference type="PROSITE" id="PS00678">
    <property type="entry name" value="WD_REPEATS_1"/>
    <property type="match status" value="1"/>
</dbReference>
<accession>C1FEN4</accession>
<dbReference type="SMART" id="SM00184">
    <property type="entry name" value="RING"/>
    <property type="match status" value="1"/>
</dbReference>
<dbReference type="eggNOG" id="KOG0297">
    <property type="taxonomic scope" value="Eukaryota"/>
</dbReference>
<dbReference type="GeneID" id="8250650"/>
<evidence type="ECO:0000256" key="1">
    <source>
        <dbReference type="ARBA" id="ARBA00022574"/>
    </source>
</evidence>
<dbReference type="GO" id="GO:0061630">
    <property type="term" value="F:ubiquitin protein ligase activity"/>
    <property type="evidence" value="ECO:0007669"/>
    <property type="project" value="InterPro"/>
</dbReference>
<dbReference type="InterPro" id="IPR042755">
    <property type="entry name" value="COP1"/>
</dbReference>
<dbReference type="SUPFAM" id="SSF57850">
    <property type="entry name" value="RING/U-box"/>
    <property type="match status" value="1"/>
</dbReference>
<organism evidence="9 10">
    <name type="scientific">Micromonas commoda (strain RCC299 / NOUM17 / CCMP2709)</name>
    <name type="common">Picoplanktonic green alga</name>
    <dbReference type="NCBI Taxonomy" id="296587"/>
    <lineage>
        <taxon>Eukaryota</taxon>
        <taxon>Viridiplantae</taxon>
        <taxon>Chlorophyta</taxon>
        <taxon>Mamiellophyceae</taxon>
        <taxon>Mamiellales</taxon>
        <taxon>Mamiellaceae</taxon>
        <taxon>Micromonas</taxon>
    </lineage>
</organism>
<dbReference type="FunCoup" id="C1FEN4">
    <property type="interactions" value="1400"/>
</dbReference>
<dbReference type="AlphaFoldDB" id="C1FEN4"/>
<evidence type="ECO:0000259" key="8">
    <source>
        <dbReference type="PROSITE" id="PS50089"/>
    </source>
</evidence>
<sequence length="827" mass="90944">MASERTDDHVCPICREIYVNAFSSICGHTFCFECIRARIAHIQTCPCCSHPLSRDTLFPNLALDRLLKGLSLASQPRDSLKKNKPCSVRGERDIMIQSQRIADAVTGLPLGCVPGLLHSVAGKHRDLIMDDEHSNIGLLRDFLLFSFKRKMRCTEHLEREISSIEEDVAWVDKQHMELGLGPALRPAHDTATVGSRAHIPRETQRCLGGSQRILPNNENMNAKRLNSGPSLVADMLSAWGIDWGTRQANSRHKSYQSDETHISDLYAFSQMGIAQLAHDSPHIVECQSAPSKIKSIPGIDSDSELHKTGRRIDLRLQESASIRRSIGDMNFTSAGSENVNSMVSDQKISSTCILDDSEVQTKMNLSATLLLPVSGAKIKKVFTHFSNLQQIYSDVRCGDDNNNVVLRGSRVKDAGSIAVPSLDHFARLITDSSSCDRLAVVGQVQHIGSSNTSASNPIISSIEIDMEDFCFATAGVSRLIHFFRFADVCNGYEHSGLPAQSISTSSKLSCLSYSKHVQKHIASSDYEGVISVWDIEIGSALVEYEEHGKRAWTVDFCRTDPRLLASGSDDGRVKIWSTNQVASVLELDMRANVCCAQYGPNSAHQLAVGCADHMVHLFDLRSPSEPLAILSGHRKAVSYVRFLPSGRELVSASTDSTLCVWDVHQSLARAGHERYQESNGITTGTRLTRVHDGHINEKNFVGLSVGAEEYIACGSETNEVILYHKELRRPLARYNFAEETKFPILHSTCLARHTSVNDFDSNLSTLMSTGITDLGNGAQGAHVTTHQQSQPHFISATCWKGNDATVLAASSSGLVRVLQLVNNQGYH</sequence>
<dbReference type="KEGG" id="mis:MICPUN_55511"/>
<protein>
    <submittedName>
        <fullName evidence="9">E3 ubiquitin-protein ligase COP1</fullName>
    </submittedName>
</protein>
<gene>
    <name evidence="9" type="primary">COP1</name>
    <name evidence="9" type="ORF">MICPUN_55511</name>
</gene>
<keyword evidence="2" id="KW-0479">Metal-binding</keyword>
<dbReference type="PROSITE" id="PS50082">
    <property type="entry name" value="WD_REPEATS_2"/>
    <property type="match status" value="2"/>
</dbReference>
<dbReference type="GO" id="GO:0008270">
    <property type="term" value="F:zinc ion binding"/>
    <property type="evidence" value="ECO:0007669"/>
    <property type="project" value="UniProtKB-KW"/>
</dbReference>
<feature type="domain" description="RING-type" evidence="8">
    <location>
        <begin position="11"/>
        <end position="49"/>
    </location>
</feature>
<evidence type="ECO:0000256" key="2">
    <source>
        <dbReference type="ARBA" id="ARBA00022723"/>
    </source>
</evidence>
<evidence type="ECO:0000313" key="9">
    <source>
        <dbReference type="EMBL" id="ACO68600.1"/>
    </source>
</evidence>
<feature type="repeat" description="WD" evidence="7">
    <location>
        <begin position="544"/>
        <end position="586"/>
    </location>
</feature>
<dbReference type="InterPro" id="IPR001841">
    <property type="entry name" value="Znf_RING"/>
</dbReference>
<dbReference type="InterPro" id="IPR013083">
    <property type="entry name" value="Znf_RING/FYVE/PHD"/>
</dbReference>
<evidence type="ECO:0000256" key="7">
    <source>
        <dbReference type="PROSITE-ProRule" id="PRU00221"/>
    </source>
</evidence>
<evidence type="ECO:0000313" key="10">
    <source>
        <dbReference type="Proteomes" id="UP000002009"/>
    </source>
</evidence>
<dbReference type="EMBL" id="CP001574">
    <property type="protein sequence ID" value="ACO68600.1"/>
    <property type="molecule type" value="Genomic_DNA"/>
</dbReference>
<keyword evidence="4 6" id="KW-0863">Zinc-finger</keyword>
<dbReference type="OrthoDB" id="498170at2759"/>
<keyword evidence="1 7" id="KW-0853">WD repeat</keyword>
<dbReference type="PROSITE" id="PS50294">
    <property type="entry name" value="WD_REPEATS_REGION"/>
    <property type="match status" value="1"/>
</dbReference>
<dbReference type="STRING" id="296587.C1FEN4"/>
<keyword evidence="3" id="KW-0677">Repeat</keyword>
<dbReference type="InterPro" id="IPR019775">
    <property type="entry name" value="WD40_repeat_CS"/>
</dbReference>
<dbReference type="InterPro" id="IPR036322">
    <property type="entry name" value="WD40_repeat_dom_sf"/>
</dbReference>
<reference evidence="9 10" key="1">
    <citation type="journal article" date="2009" name="Science">
        <title>Green evolution and dynamic adaptations revealed by genomes of the marine picoeukaryotes Micromonas.</title>
        <authorList>
            <person name="Worden A.Z."/>
            <person name="Lee J.H."/>
            <person name="Mock T."/>
            <person name="Rouze P."/>
            <person name="Simmons M.P."/>
            <person name="Aerts A.L."/>
            <person name="Allen A.E."/>
            <person name="Cuvelier M.L."/>
            <person name="Derelle E."/>
            <person name="Everett M.V."/>
            <person name="Foulon E."/>
            <person name="Grimwood J."/>
            <person name="Gundlach H."/>
            <person name="Henrissat B."/>
            <person name="Napoli C."/>
            <person name="McDonald S.M."/>
            <person name="Parker M.S."/>
            <person name="Rombauts S."/>
            <person name="Salamov A."/>
            <person name="Von Dassow P."/>
            <person name="Badger J.H."/>
            <person name="Coutinho P.M."/>
            <person name="Demir E."/>
            <person name="Dubchak I."/>
            <person name="Gentemann C."/>
            <person name="Eikrem W."/>
            <person name="Gready J.E."/>
            <person name="John U."/>
            <person name="Lanier W."/>
            <person name="Lindquist E.A."/>
            <person name="Lucas S."/>
            <person name="Mayer K.F."/>
            <person name="Moreau H."/>
            <person name="Not F."/>
            <person name="Otillar R."/>
            <person name="Panaud O."/>
            <person name="Pangilinan J."/>
            <person name="Paulsen I."/>
            <person name="Piegu B."/>
            <person name="Poliakov A."/>
            <person name="Robbens S."/>
            <person name="Schmutz J."/>
            <person name="Toulza E."/>
            <person name="Wyss T."/>
            <person name="Zelensky A."/>
            <person name="Zhou K."/>
            <person name="Armbrust E.V."/>
            <person name="Bhattacharya D."/>
            <person name="Goodenough U.W."/>
            <person name="Van de Peer Y."/>
            <person name="Grigoriev I.V."/>
        </authorList>
    </citation>
    <scope>NUCLEOTIDE SEQUENCE [LARGE SCALE GENOMIC DNA]</scope>
    <source>
        <strain evidence="10">RCC299 / NOUM17</strain>
    </source>
</reference>
<dbReference type="PANTHER" id="PTHR44080">
    <property type="entry name" value="E3 UBIQUITIN-PROTEIN LIGASE COP1"/>
    <property type="match status" value="1"/>
</dbReference>
<name>C1FEN4_MICCC</name>
<dbReference type="SUPFAM" id="SSF50978">
    <property type="entry name" value="WD40 repeat-like"/>
    <property type="match status" value="1"/>
</dbReference>
<evidence type="ECO:0000256" key="6">
    <source>
        <dbReference type="PROSITE-ProRule" id="PRU00175"/>
    </source>
</evidence>
<feature type="repeat" description="WD" evidence="7">
    <location>
        <begin position="630"/>
        <end position="663"/>
    </location>
</feature>
<evidence type="ECO:0000256" key="4">
    <source>
        <dbReference type="ARBA" id="ARBA00022771"/>
    </source>
</evidence>
<keyword evidence="5" id="KW-0862">Zinc</keyword>
<dbReference type="InterPro" id="IPR018957">
    <property type="entry name" value="Znf_C3HC4_RING-type"/>
</dbReference>
<dbReference type="RefSeq" id="XP_002507342.1">
    <property type="nucleotide sequence ID" value="XM_002507296.1"/>
</dbReference>
<dbReference type="InterPro" id="IPR017907">
    <property type="entry name" value="Znf_RING_CS"/>
</dbReference>
<dbReference type="InParanoid" id="C1FEN4"/>
<dbReference type="Pfam" id="PF00400">
    <property type="entry name" value="WD40"/>
    <property type="match status" value="2"/>
</dbReference>
<dbReference type="InterPro" id="IPR015943">
    <property type="entry name" value="WD40/YVTN_repeat-like_dom_sf"/>
</dbReference>
<dbReference type="PROSITE" id="PS00518">
    <property type="entry name" value="ZF_RING_1"/>
    <property type="match status" value="1"/>
</dbReference>
<dbReference type="PROSITE" id="PS50089">
    <property type="entry name" value="ZF_RING_2"/>
    <property type="match status" value="1"/>
</dbReference>
<evidence type="ECO:0000256" key="5">
    <source>
        <dbReference type="ARBA" id="ARBA00022833"/>
    </source>
</evidence>
<dbReference type="SMART" id="SM00320">
    <property type="entry name" value="WD40"/>
    <property type="match status" value="7"/>
</dbReference>
<proteinExistence type="predicted"/>
<dbReference type="InterPro" id="IPR001680">
    <property type="entry name" value="WD40_rpt"/>
</dbReference>
<dbReference type="GO" id="GO:0043161">
    <property type="term" value="P:proteasome-mediated ubiquitin-dependent protein catabolic process"/>
    <property type="evidence" value="ECO:0007669"/>
    <property type="project" value="TreeGrafter"/>
</dbReference>
<dbReference type="Pfam" id="PF00097">
    <property type="entry name" value="zf-C3HC4"/>
    <property type="match status" value="1"/>
</dbReference>
<dbReference type="PANTHER" id="PTHR44080:SF1">
    <property type="entry name" value="E3 UBIQUITIN-PROTEIN LIGASE COP1"/>
    <property type="match status" value="1"/>
</dbReference>
<dbReference type="Gene3D" id="2.130.10.10">
    <property type="entry name" value="YVTN repeat-like/Quinoprotein amine dehydrogenase"/>
    <property type="match status" value="1"/>
</dbReference>